<keyword evidence="16" id="KW-0675">Receptor</keyword>
<dbReference type="Gene3D" id="2.90.10.10">
    <property type="entry name" value="Bulb-type lectin domain"/>
    <property type="match status" value="1"/>
</dbReference>
<evidence type="ECO:0000256" key="2">
    <source>
        <dbReference type="ARBA" id="ARBA00012513"/>
    </source>
</evidence>
<feature type="transmembrane region" description="Helical" evidence="20">
    <location>
        <begin position="391"/>
        <end position="412"/>
    </location>
</feature>
<dbReference type="CDD" id="cd00028">
    <property type="entry name" value="B_lectin"/>
    <property type="match status" value="1"/>
</dbReference>
<dbReference type="GO" id="GO:0005524">
    <property type="term" value="F:ATP binding"/>
    <property type="evidence" value="ECO:0007669"/>
    <property type="project" value="UniProtKB-KW"/>
</dbReference>
<protein>
    <recommendedName>
        <fullName evidence="2">non-specific serine/threonine protein kinase</fullName>
        <ecNumber evidence="2">2.7.11.1</ecNumber>
    </recommendedName>
</protein>
<dbReference type="Pfam" id="PF08276">
    <property type="entry name" value="PAN_2"/>
    <property type="match status" value="1"/>
</dbReference>
<keyword evidence="15" id="KW-1015">Disulfide bond</keyword>
<dbReference type="GO" id="GO:0030246">
    <property type="term" value="F:carbohydrate binding"/>
    <property type="evidence" value="ECO:0007669"/>
    <property type="project" value="UniProtKB-KW"/>
</dbReference>
<evidence type="ECO:0000256" key="8">
    <source>
        <dbReference type="ARBA" id="ARBA00022729"/>
    </source>
</evidence>
<evidence type="ECO:0000256" key="3">
    <source>
        <dbReference type="ARBA" id="ARBA00022475"/>
    </source>
</evidence>
<keyword evidence="17" id="KW-0325">Glycoprotein</keyword>
<keyword evidence="5" id="KW-0597">Phosphoprotein</keyword>
<dbReference type="EMBL" id="JBBPBK010000002">
    <property type="protein sequence ID" value="KAK9290625.1"/>
    <property type="molecule type" value="Genomic_DNA"/>
</dbReference>
<comment type="caution">
    <text evidence="23">The sequence shown here is derived from an EMBL/GenBank/DDBJ whole genome shotgun (WGS) entry which is preliminary data.</text>
</comment>
<evidence type="ECO:0000256" key="19">
    <source>
        <dbReference type="ARBA" id="ARBA00048679"/>
    </source>
</evidence>
<keyword evidence="7 20" id="KW-0812">Transmembrane</keyword>
<dbReference type="GO" id="GO:0005886">
    <property type="term" value="C:plasma membrane"/>
    <property type="evidence" value="ECO:0007669"/>
    <property type="project" value="UniProtKB-SubCell"/>
</dbReference>
<keyword evidence="4" id="KW-0723">Serine/threonine-protein kinase</keyword>
<dbReference type="Pfam" id="PF01453">
    <property type="entry name" value="B_lectin"/>
    <property type="match status" value="1"/>
</dbReference>
<feature type="domain" description="Protein kinase" evidence="21">
    <location>
        <begin position="472"/>
        <end position="637"/>
    </location>
</feature>
<comment type="subcellular location">
    <subcellularLocation>
        <location evidence="1">Cell membrane</location>
        <topology evidence="1">Single-pass type I membrane protein</topology>
    </subcellularLocation>
</comment>
<evidence type="ECO:0000313" key="23">
    <source>
        <dbReference type="EMBL" id="KAK9290625.1"/>
    </source>
</evidence>
<evidence type="ECO:0000256" key="17">
    <source>
        <dbReference type="ARBA" id="ARBA00023180"/>
    </source>
</evidence>
<keyword evidence="10" id="KW-0547">Nucleotide-binding</keyword>
<keyword evidence="24" id="KW-1185">Reference proteome</keyword>
<evidence type="ECO:0000256" key="14">
    <source>
        <dbReference type="ARBA" id="ARBA00023136"/>
    </source>
</evidence>
<comment type="catalytic activity">
    <reaction evidence="18">
        <text>L-threonyl-[protein] + ATP = O-phospho-L-threonyl-[protein] + ADP + H(+)</text>
        <dbReference type="Rhea" id="RHEA:46608"/>
        <dbReference type="Rhea" id="RHEA-COMP:11060"/>
        <dbReference type="Rhea" id="RHEA-COMP:11605"/>
        <dbReference type="ChEBI" id="CHEBI:15378"/>
        <dbReference type="ChEBI" id="CHEBI:30013"/>
        <dbReference type="ChEBI" id="CHEBI:30616"/>
        <dbReference type="ChEBI" id="CHEBI:61977"/>
        <dbReference type="ChEBI" id="CHEBI:456216"/>
        <dbReference type="EC" id="2.7.11.1"/>
    </reaction>
</comment>
<keyword evidence="12" id="KW-0067">ATP-binding</keyword>
<dbReference type="SUPFAM" id="SSF56112">
    <property type="entry name" value="Protein kinase-like (PK-like)"/>
    <property type="match status" value="1"/>
</dbReference>
<evidence type="ECO:0000256" key="11">
    <source>
        <dbReference type="ARBA" id="ARBA00022777"/>
    </source>
</evidence>
<keyword evidence="8" id="KW-0732">Signal</keyword>
<dbReference type="InterPro" id="IPR003609">
    <property type="entry name" value="Pan_app"/>
</dbReference>
<evidence type="ECO:0000256" key="15">
    <source>
        <dbReference type="ARBA" id="ARBA00023157"/>
    </source>
</evidence>
<dbReference type="PANTHER" id="PTHR27002">
    <property type="entry name" value="RECEPTOR-LIKE SERINE/THREONINE-PROTEIN KINASE SD1-8"/>
    <property type="match status" value="1"/>
</dbReference>
<dbReference type="GO" id="GO:0004674">
    <property type="term" value="F:protein serine/threonine kinase activity"/>
    <property type="evidence" value="ECO:0007669"/>
    <property type="project" value="UniProtKB-KW"/>
</dbReference>
<evidence type="ECO:0000256" key="20">
    <source>
        <dbReference type="SAM" id="Phobius"/>
    </source>
</evidence>
<feature type="domain" description="Bulb-type lectin" evidence="22">
    <location>
        <begin position="27"/>
        <end position="146"/>
    </location>
</feature>
<evidence type="ECO:0000259" key="22">
    <source>
        <dbReference type="PROSITE" id="PS50927"/>
    </source>
</evidence>
<dbReference type="InterPro" id="IPR001480">
    <property type="entry name" value="Bulb-type_lectin_dom"/>
</dbReference>
<evidence type="ECO:0000256" key="1">
    <source>
        <dbReference type="ARBA" id="ARBA00004251"/>
    </source>
</evidence>
<dbReference type="PROSITE" id="PS50927">
    <property type="entry name" value="BULB_LECTIN"/>
    <property type="match status" value="1"/>
</dbReference>
<keyword evidence="14 20" id="KW-0472">Membrane</keyword>
<dbReference type="SMART" id="SM00220">
    <property type="entry name" value="S_TKc"/>
    <property type="match status" value="1"/>
</dbReference>
<dbReference type="InterPro" id="IPR011009">
    <property type="entry name" value="Kinase-like_dom_sf"/>
</dbReference>
<evidence type="ECO:0000256" key="13">
    <source>
        <dbReference type="ARBA" id="ARBA00022989"/>
    </source>
</evidence>
<keyword evidence="9" id="KW-0430">Lectin</keyword>
<organism evidence="23 24">
    <name type="scientific">Liquidambar formosana</name>
    <name type="common">Formosan gum</name>
    <dbReference type="NCBI Taxonomy" id="63359"/>
    <lineage>
        <taxon>Eukaryota</taxon>
        <taxon>Viridiplantae</taxon>
        <taxon>Streptophyta</taxon>
        <taxon>Embryophyta</taxon>
        <taxon>Tracheophyta</taxon>
        <taxon>Spermatophyta</taxon>
        <taxon>Magnoliopsida</taxon>
        <taxon>eudicotyledons</taxon>
        <taxon>Gunneridae</taxon>
        <taxon>Pentapetalae</taxon>
        <taxon>Saxifragales</taxon>
        <taxon>Altingiaceae</taxon>
        <taxon>Liquidambar</taxon>
    </lineage>
</organism>
<dbReference type="SUPFAM" id="SSF51110">
    <property type="entry name" value="alpha-D-mannose-specific plant lectins"/>
    <property type="match status" value="1"/>
</dbReference>
<dbReference type="PROSITE" id="PS50011">
    <property type="entry name" value="PROTEIN_KINASE_DOM"/>
    <property type="match status" value="1"/>
</dbReference>
<dbReference type="InterPro" id="IPR000719">
    <property type="entry name" value="Prot_kinase_dom"/>
</dbReference>
<dbReference type="PANTHER" id="PTHR27002:SF548">
    <property type="entry name" value="RECEPTOR-LIKE SERINE_THREONINE-PROTEIN KINASE"/>
    <property type="match status" value="1"/>
</dbReference>
<dbReference type="SMART" id="SM00108">
    <property type="entry name" value="B_lectin"/>
    <property type="match status" value="1"/>
</dbReference>
<evidence type="ECO:0000256" key="5">
    <source>
        <dbReference type="ARBA" id="ARBA00022553"/>
    </source>
</evidence>
<keyword evidence="11" id="KW-0418">Kinase</keyword>
<evidence type="ECO:0000256" key="4">
    <source>
        <dbReference type="ARBA" id="ARBA00022527"/>
    </source>
</evidence>
<keyword evidence="3" id="KW-1003">Cell membrane</keyword>
<sequence>MTAKRVFINLISLLLGGGLYSSVATNIDTLRPGDQLDVSSYLVSANGVFTLGFFGLGNSENTYLGIWHTQDYTTKTWTANRDAPIFNNSGVLTVDPTGKLMIKSNGGAPITLNSDQGTGNVTATLQNSGNFVVADETEKRVLWQSFDYPTVMLLPGMKLGVDLKRGLNWTLTSWVSSDDPASGAFTLNWEPTQDSGQLVIRRRGMLYWTSGVLANQSFEFMPTLPKPFLTHVSNQDEKYMTFSATDSNTSRWLLLPGGLLVDEGNNILNGLNDFCYGHEKDNGCVSARLPQCRTQNEKFQRKSGSFVDAQTNEVVSPTAADYNSSLGVSDCWAKCWNDCDCVGFDNIMGIGVYRSGCRIWSGNFKFQQDLSGALPAKYVLVSESSTKGNKWIWIVIATGISLTFLLLGFSCYQRRRKLRLEGEEEKRQEAVLHELTTSDGPNNANEVENNGEEGHDLKIFSFACIVAATNNFSPENKLGQGGFGPVYEGKLHKGQKIAIKRLSRTSGQGLAEFKNELILIAKLQHMNLVRLLGCCIHGEEKMLIYEHMSNKSLDFFLFDPTKRELLDWKKRFNIIEGVAQGLLYLHKYSRLRIIHRDLKASNILLDDNMNPKISDFGMARIFGQNEIEAKTTRVIGT</sequence>
<dbReference type="AlphaFoldDB" id="A0AAP0S448"/>
<evidence type="ECO:0000256" key="10">
    <source>
        <dbReference type="ARBA" id="ARBA00022741"/>
    </source>
</evidence>
<dbReference type="InterPro" id="IPR008271">
    <property type="entry name" value="Ser/Thr_kinase_AS"/>
</dbReference>
<evidence type="ECO:0000256" key="9">
    <source>
        <dbReference type="ARBA" id="ARBA00022734"/>
    </source>
</evidence>
<dbReference type="Proteomes" id="UP001415857">
    <property type="component" value="Unassembled WGS sequence"/>
</dbReference>
<keyword evidence="13 20" id="KW-1133">Transmembrane helix</keyword>
<dbReference type="FunFam" id="3.30.200.20:FF:000330">
    <property type="entry name" value="G-type lectin S-receptor-like serine/threonine-protein kinase At4g03230"/>
    <property type="match status" value="1"/>
</dbReference>
<keyword evidence="6" id="KW-0808">Transferase</keyword>
<dbReference type="Pfam" id="PF07714">
    <property type="entry name" value="PK_Tyr_Ser-Thr"/>
    <property type="match status" value="1"/>
</dbReference>
<evidence type="ECO:0000259" key="21">
    <source>
        <dbReference type="PROSITE" id="PS50011"/>
    </source>
</evidence>
<gene>
    <name evidence="23" type="ORF">L1049_008797</name>
</gene>
<evidence type="ECO:0000256" key="12">
    <source>
        <dbReference type="ARBA" id="ARBA00022840"/>
    </source>
</evidence>
<accession>A0AAP0S448</accession>
<comment type="catalytic activity">
    <reaction evidence="19">
        <text>L-seryl-[protein] + ATP = O-phospho-L-seryl-[protein] + ADP + H(+)</text>
        <dbReference type="Rhea" id="RHEA:17989"/>
        <dbReference type="Rhea" id="RHEA-COMP:9863"/>
        <dbReference type="Rhea" id="RHEA-COMP:11604"/>
        <dbReference type="ChEBI" id="CHEBI:15378"/>
        <dbReference type="ChEBI" id="CHEBI:29999"/>
        <dbReference type="ChEBI" id="CHEBI:30616"/>
        <dbReference type="ChEBI" id="CHEBI:83421"/>
        <dbReference type="ChEBI" id="CHEBI:456216"/>
        <dbReference type="EC" id="2.7.11.1"/>
    </reaction>
</comment>
<dbReference type="InterPro" id="IPR036426">
    <property type="entry name" value="Bulb-type_lectin_dom_sf"/>
</dbReference>
<dbReference type="InterPro" id="IPR001245">
    <property type="entry name" value="Ser-Thr/Tyr_kinase_cat_dom"/>
</dbReference>
<evidence type="ECO:0000256" key="18">
    <source>
        <dbReference type="ARBA" id="ARBA00047899"/>
    </source>
</evidence>
<proteinExistence type="predicted"/>
<dbReference type="FunFam" id="1.10.510.10:FF:001019">
    <property type="entry name" value="G-type lectin S-receptor-like serine/threonine-protein kinase B120"/>
    <property type="match status" value="1"/>
</dbReference>
<dbReference type="Gene3D" id="3.30.200.20">
    <property type="entry name" value="Phosphorylase Kinase, domain 1"/>
    <property type="match status" value="1"/>
</dbReference>
<dbReference type="FunFam" id="2.90.10.10:FF:000009">
    <property type="entry name" value="Receptor-like serine/threonine-protein kinase SD1-8"/>
    <property type="match status" value="1"/>
</dbReference>
<dbReference type="PROSITE" id="PS00108">
    <property type="entry name" value="PROTEIN_KINASE_ST"/>
    <property type="match status" value="1"/>
</dbReference>
<dbReference type="EC" id="2.7.11.1" evidence="2"/>
<evidence type="ECO:0000256" key="7">
    <source>
        <dbReference type="ARBA" id="ARBA00022692"/>
    </source>
</evidence>
<evidence type="ECO:0000313" key="24">
    <source>
        <dbReference type="Proteomes" id="UP001415857"/>
    </source>
</evidence>
<dbReference type="Gene3D" id="1.10.510.10">
    <property type="entry name" value="Transferase(Phosphotransferase) domain 1"/>
    <property type="match status" value="1"/>
</dbReference>
<evidence type="ECO:0000256" key="6">
    <source>
        <dbReference type="ARBA" id="ARBA00022679"/>
    </source>
</evidence>
<reference evidence="23 24" key="1">
    <citation type="journal article" date="2024" name="Plant J.">
        <title>Genome sequences and population genomics reveal climatic adaptation and genomic divergence between two closely related sweetgum species.</title>
        <authorList>
            <person name="Xu W.Q."/>
            <person name="Ren C.Q."/>
            <person name="Zhang X.Y."/>
            <person name="Comes H.P."/>
            <person name="Liu X.H."/>
            <person name="Li Y.G."/>
            <person name="Kettle C.J."/>
            <person name="Jalonen R."/>
            <person name="Gaisberger H."/>
            <person name="Ma Y.Z."/>
            <person name="Qiu Y.X."/>
        </authorList>
    </citation>
    <scope>NUCLEOTIDE SEQUENCE [LARGE SCALE GENOMIC DNA]</scope>
    <source>
        <strain evidence="23">Hangzhou</strain>
    </source>
</reference>
<name>A0AAP0S448_LIQFO</name>
<evidence type="ECO:0000256" key="16">
    <source>
        <dbReference type="ARBA" id="ARBA00023170"/>
    </source>
</evidence>